<dbReference type="HOGENOM" id="CLU_1955854_0_0_11"/>
<dbReference type="InterPro" id="IPR008972">
    <property type="entry name" value="Cupredoxin"/>
</dbReference>
<feature type="domain" description="EfeO-type cupredoxin-like" evidence="2">
    <location>
        <begin position="26"/>
        <end position="112"/>
    </location>
</feature>
<proteinExistence type="predicted"/>
<reference evidence="4" key="2">
    <citation type="submission" date="2010-01" db="EMBL/GenBank/DDBJ databases">
        <title>The complete genome of Conexibacter woesei DSM 14684.</title>
        <authorList>
            <consortium name="US DOE Joint Genome Institute (JGI-PGF)"/>
            <person name="Lucas S."/>
            <person name="Copeland A."/>
            <person name="Lapidus A."/>
            <person name="Glavina del Rio T."/>
            <person name="Dalin E."/>
            <person name="Tice H."/>
            <person name="Bruce D."/>
            <person name="Goodwin L."/>
            <person name="Pitluck S."/>
            <person name="Kyrpides N."/>
            <person name="Mavromatis K."/>
            <person name="Ivanova N."/>
            <person name="Mikhailova N."/>
            <person name="Chertkov O."/>
            <person name="Brettin T."/>
            <person name="Detter J.C."/>
            <person name="Han C."/>
            <person name="Larimer F."/>
            <person name="Land M."/>
            <person name="Hauser L."/>
            <person name="Markowitz V."/>
            <person name="Cheng J.-F."/>
            <person name="Hugenholtz P."/>
            <person name="Woyke T."/>
            <person name="Wu D."/>
            <person name="Pukall R."/>
            <person name="Steenblock K."/>
            <person name="Schneider S."/>
            <person name="Klenk H.-P."/>
            <person name="Eisen J.A."/>
        </authorList>
    </citation>
    <scope>NUCLEOTIDE SEQUENCE [LARGE SCALE GENOMIC DNA]</scope>
    <source>
        <strain evidence="4">DSM 14684 / CIP 108061 / JCM 11494 / NBRC 100937 / ID131577</strain>
    </source>
</reference>
<keyword evidence="4" id="KW-1185">Reference proteome</keyword>
<accession>D3FDK4</accession>
<keyword evidence="1" id="KW-0732">Signal</keyword>
<dbReference type="Proteomes" id="UP000008229">
    <property type="component" value="Chromosome"/>
</dbReference>
<protein>
    <recommendedName>
        <fullName evidence="2">EfeO-type cupredoxin-like domain-containing protein</fullName>
    </recommendedName>
</protein>
<evidence type="ECO:0000313" key="4">
    <source>
        <dbReference type="Proteomes" id="UP000008229"/>
    </source>
</evidence>
<dbReference type="OrthoDB" id="7348379at2"/>
<dbReference type="Pfam" id="PF13473">
    <property type="entry name" value="Cupredoxin_1"/>
    <property type="match status" value="1"/>
</dbReference>
<name>D3FDK4_CONWI</name>
<evidence type="ECO:0000259" key="2">
    <source>
        <dbReference type="Pfam" id="PF13473"/>
    </source>
</evidence>
<reference evidence="3 4" key="1">
    <citation type="journal article" date="2010" name="Stand. Genomic Sci.">
        <title>Complete genome sequence of Conexibacter woesei type strain (ID131577).</title>
        <authorList>
            <person name="Pukall R."/>
            <person name="Lapidus A."/>
            <person name="Glavina Del Rio T."/>
            <person name="Copeland A."/>
            <person name="Tice H."/>
            <person name="Cheng J.-F."/>
            <person name="Lucas S."/>
            <person name="Chen F."/>
            <person name="Nolan M."/>
            <person name="Bruce D."/>
            <person name="Goodwin L."/>
            <person name="Pitluck S."/>
            <person name="Mavromatis K."/>
            <person name="Ivanova N."/>
            <person name="Ovchinnikova G."/>
            <person name="Pati A."/>
            <person name="Chen A."/>
            <person name="Palaniappan K."/>
            <person name="Land M."/>
            <person name="Hauser L."/>
            <person name="Chang Y.-J."/>
            <person name="Jeffries C.D."/>
            <person name="Chain P."/>
            <person name="Meincke L."/>
            <person name="Sims D."/>
            <person name="Brettin T."/>
            <person name="Detter J.C."/>
            <person name="Rohde M."/>
            <person name="Goeker M."/>
            <person name="Bristow J."/>
            <person name="Eisen J.A."/>
            <person name="Markowitz V."/>
            <person name="Kyrpides N.C."/>
            <person name="Klenk H.-P."/>
            <person name="Hugenholtz P."/>
        </authorList>
    </citation>
    <scope>NUCLEOTIDE SEQUENCE [LARGE SCALE GENOMIC DNA]</scope>
    <source>
        <strain evidence="4">DSM 14684 / CIP 108061 / JCM 11494 / NBRC 100937 / ID131577</strain>
    </source>
</reference>
<feature type="signal peptide" evidence="1">
    <location>
        <begin position="1"/>
        <end position="26"/>
    </location>
</feature>
<dbReference type="SUPFAM" id="SSF49503">
    <property type="entry name" value="Cupredoxins"/>
    <property type="match status" value="1"/>
</dbReference>
<dbReference type="InterPro" id="IPR028096">
    <property type="entry name" value="EfeO_Cupredoxin"/>
</dbReference>
<dbReference type="STRING" id="469383.Cwoe_1147"/>
<sequence length="128" mass="13866" precursor="true">MPPVPLRHLLAAVAVAALLAAGGCGSGQKTTVDDDRPVAIAMSEFRLSPQDLRLPEGRRTLEVRNEGTMVHRFEIRSADGTRRFVLGAPLKPGASERLAVDLPRGDYVMRCAQERHNTLGEHGTLSVD</sequence>
<dbReference type="eggNOG" id="COG4454">
    <property type="taxonomic scope" value="Bacteria"/>
</dbReference>
<dbReference type="PROSITE" id="PS51257">
    <property type="entry name" value="PROKAR_LIPOPROTEIN"/>
    <property type="match status" value="1"/>
</dbReference>
<dbReference type="RefSeq" id="WP_012932629.1">
    <property type="nucleotide sequence ID" value="NC_013739.1"/>
</dbReference>
<dbReference type="EMBL" id="CP001854">
    <property type="protein sequence ID" value="ADB49578.1"/>
    <property type="molecule type" value="Genomic_DNA"/>
</dbReference>
<evidence type="ECO:0000313" key="3">
    <source>
        <dbReference type="EMBL" id="ADB49578.1"/>
    </source>
</evidence>
<dbReference type="AlphaFoldDB" id="D3FDK4"/>
<dbReference type="KEGG" id="cwo:Cwoe_1147"/>
<dbReference type="Gene3D" id="2.60.40.420">
    <property type="entry name" value="Cupredoxins - blue copper proteins"/>
    <property type="match status" value="1"/>
</dbReference>
<evidence type="ECO:0000256" key="1">
    <source>
        <dbReference type="SAM" id="SignalP"/>
    </source>
</evidence>
<feature type="chain" id="PRO_5039044647" description="EfeO-type cupredoxin-like domain-containing protein" evidence="1">
    <location>
        <begin position="27"/>
        <end position="128"/>
    </location>
</feature>
<organism evidence="3 4">
    <name type="scientific">Conexibacter woesei (strain DSM 14684 / CCUG 47730 / CIP 108061 / JCM 11494 / NBRC 100937 / ID131577)</name>
    <dbReference type="NCBI Taxonomy" id="469383"/>
    <lineage>
        <taxon>Bacteria</taxon>
        <taxon>Bacillati</taxon>
        <taxon>Actinomycetota</taxon>
        <taxon>Thermoleophilia</taxon>
        <taxon>Solirubrobacterales</taxon>
        <taxon>Conexibacteraceae</taxon>
        <taxon>Conexibacter</taxon>
    </lineage>
</organism>
<gene>
    <name evidence="3" type="ordered locus">Cwoe_1147</name>
</gene>